<dbReference type="Pfam" id="PF13252">
    <property type="entry name" value="Phage_capsid_3"/>
    <property type="match status" value="1"/>
</dbReference>
<dbReference type="AlphaFoldDB" id="X0VYQ4"/>
<sequence>DHVMATTALGGLYIGSGQKVCHPNFWAAGDSDFVTWNATPATFEASVDTALTNLTDTATDYMSTDVIEEMAVQVQTKNIKPMIMENGYSFIPWVIHPKQLKQLRDDTDWKTANSRAYIGQLAKENPIFNKAAGEYAGFVFFERELSVMGASPDGAGTVTFGATNPLAGQDTYPRKCSIIFGASAIASGQAEKAYIDVDNFDYANQTGIAVGSIVGDARADFKDSTASPTAVINQSSIVVATYSG</sequence>
<protein>
    <submittedName>
        <fullName evidence="1">Uncharacterized protein</fullName>
    </submittedName>
</protein>
<dbReference type="InterPro" id="IPR025267">
    <property type="entry name" value="ORF017-like"/>
</dbReference>
<proteinExistence type="predicted"/>
<reference evidence="1" key="1">
    <citation type="journal article" date="2014" name="Front. Microbiol.">
        <title>High frequency of phylogenetically diverse reductive dehalogenase-homologous genes in deep subseafloor sedimentary metagenomes.</title>
        <authorList>
            <person name="Kawai M."/>
            <person name="Futagami T."/>
            <person name="Toyoda A."/>
            <person name="Takaki Y."/>
            <person name="Nishi S."/>
            <person name="Hori S."/>
            <person name="Arai W."/>
            <person name="Tsubouchi T."/>
            <person name="Morono Y."/>
            <person name="Uchiyama I."/>
            <person name="Ito T."/>
            <person name="Fujiyama A."/>
            <person name="Inagaki F."/>
            <person name="Takami H."/>
        </authorList>
    </citation>
    <scope>NUCLEOTIDE SEQUENCE</scope>
    <source>
        <strain evidence="1">Expedition CK06-06</strain>
    </source>
</reference>
<comment type="caution">
    <text evidence="1">The sequence shown here is derived from an EMBL/GenBank/DDBJ whole genome shotgun (WGS) entry which is preliminary data.</text>
</comment>
<organism evidence="1">
    <name type="scientific">marine sediment metagenome</name>
    <dbReference type="NCBI Taxonomy" id="412755"/>
    <lineage>
        <taxon>unclassified sequences</taxon>
        <taxon>metagenomes</taxon>
        <taxon>ecological metagenomes</taxon>
    </lineage>
</organism>
<feature type="non-terminal residue" evidence="1">
    <location>
        <position position="1"/>
    </location>
</feature>
<name>X0VYQ4_9ZZZZ</name>
<dbReference type="EMBL" id="BARS01032581">
    <property type="protein sequence ID" value="GAG16232.1"/>
    <property type="molecule type" value="Genomic_DNA"/>
</dbReference>
<gene>
    <name evidence="1" type="ORF">S01H1_50561</name>
</gene>
<evidence type="ECO:0000313" key="1">
    <source>
        <dbReference type="EMBL" id="GAG16232.1"/>
    </source>
</evidence>
<accession>X0VYQ4</accession>